<dbReference type="RefSeq" id="WP_207251370.1">
    <property type="nucleotide sequence ID" value="NZ_JAFMPM010000006.1"/>
</dbReference>
<proteinExistence type="predicted"/>
<gene>
    <name evidence="3" type="ORF">J1836_000465</name>
    <name evidence="2" type="ORF">J1836_12350</name>
</gene>
<keyword evidence="4" id="KW-1185">Reference proteome</keyword>
<reference evidence="2 4" key="1">
    <citation type="submission" date="2021-03" db="EMBL/GenBank/DDBJ databases">
        <title>Draft genome and methylome analysis of Thiotrix fructosivoruns ATCC 49748.</title>
        <authorList>
            <person name="Fomenkov A."/>
            <person name="Grabovich M.Y."/>
            <person name="Roberts R.J."/>
        </authorList>
    </citation>
    <scope>NUCLEOTIDE SEQUENCE [LARGE SCALE GENOMIC DNA]</scope>
    <source>
        <strain evidence="2 4">ATCC 49748</strain>
    </source>
</reference>
<reference evidence="3" key="2">
    <citation type="submission" date="2021-04" db="EMBL/GenBank/DDBJ databases">
        <title>Complete Genome and methylome analysis of Thiothrix fructosivorans ATCC 49748.</title>
        <authorList>
            <person name="Fomenkov A."/>
            <person name="Sun L."/>
            <person name="Vincze T."/>
            <person name="Grabovich M.Y."/>
            <person name="Roberts R.J."/>
        </authorList>
    </citation>
    <scope>NUCLEOTIDE SEQUENCE</scope>
    <source>
        <strain evidence="3">ATCC 49748</strain>
    </source>
</reference>
<protein>
    <submittedName>
        <fullName evidence="3">Helix-turn-helix domain-containing protein</fullName>
    </submittedName>
</protein>
<evidence type="ECO:0000259" key="1">
    <source>
        <dbReference type="Pfam" id="PF12728"/>
    </source>
</evidence>
<dbReference type="Gene3D" id="1.10.238.160">
    <property type="match status" value="1"/>
</dbReference>
<dbReference type="InterPro" id="IPR041657">
    <property type="entry name" value="HTH_17"/>
</dbReference>
<dbReference type="EMBL" id="JAFMPM010000006">
    <property type="protein sequence ID" value="MBO0613699.1"/>
    <property type="molecule type" value="Genomic_DNA"/>
</dbReference>
<evidence type="ECO:0000313" key="4">
    <source>
        <dbReference type="Proteomes" id="UP000664466"/>
    </source>
</evidence>
<accession>A0A8B0SME3</accession>
<organism evidence="3">
    <name type="scientific">Thiothrix fructosivorans</name>
    <dbReference type="NCBI Taxonomy" id="111770"/>
    <lineage>
        <taxon>Bacteria</taxon>
        <taxon>Pseudomonadati</taxon>
        <taxon>Pseudomonadota</taxon>
        <taxon>Gammaproteobacteria</taxon>
        <taxon>Thiotrichales</taxon>
        <taxon>Thiotrichaceae</taxon>
        <taxon>Thiothrix</taxon>
    </lineage>
</organism>
<name>A0A8B0SME3_9GAMM</name>
<dbReference type="Pfam" id="PF12728">
    <property type="entry name" value="HTH_17"/>
    <property type="match status" value="1"/>
</dbReference>
<dbReference type="SUPFAM" id="SSF46955">
    <property type="entry name" value="Putative DNA-binding domain"/>
    <property type="match status" value="1"/>
</dbReference>
<evidence type="ECO:0000313" key="2">
    <source>
        <dbReference type="EMBL" id="MBO0613699.1"/>
    </source>
</evidence>
<evidence type="ECO:0000313" key="3">
    <source>
        <dbReference type="EMBL" id="QTX10887.1"/>
    </source>
</evidence>
<dbReference type="InterPro" id="IPR009061">
    <property type="entry name" value="DNA-bd_dom_put_sf"/>
</dbReference>
<dbReference type="Proteomes" id="UP000664466">
    <property type="component" value="Unassembled WGS sequence"/>
</dbReference>
<dbReference type="AlphaFoldDB" id="A0A8B0SME3"/>
<dbReference type="EMBL" id="CP072748">
    <property type="protein sequence ID" value="QTX10887.1"/>
    <property type="molecule type" value="Genomic_DNA"/>
</dbReference>
<sequence length="66" mass="7293">MTIDITNWQSRKLTDKEMAAIYGVSRATIWRWAKAGAIPKAQKIGANTARWDGAEVAKSMEKTATP</sequence>
<feature type="domain" description="Helix-turn-helix" evidence="1">
    <location>
        <begin position="13"/>
        <end position="61"/>
    </location>
</feature>